<evidence type="ECO:0000256" key="7">
    <source>
        <dbReference type="PROSITE-ProRule" id="PRU00169"/>
    </source>
</evidence>
<dbReference type="SUPFAM" id="SSF47384">
    <property type="entry name" value="Homodimeric domain of signal transducing histidine kinase"/>
    <property type="match status" value="1"/>
</dbReference>
<dbReference type="Proteomes" id="UP000036987">
    <property type="component" value="Unassembled WGS sequence"/>
</dbReference>
<dbReference type="GO" id="GO:0000155">
    <property type="term" value="F:phosphorelay sensor kinase activity"/>
    <property type="evidence" value="ECO:0007669"/>
    <property type="project" value="InterPro"/>
</dbReference>
<dbReference type="InterPro" id="IPR036097">
    <property type="entry name" value="HisK_dim/P_sf"/>
</dbReference>
<evidence type="ECO:0000313" key="10">
    <source>
        <dbReference type="EMBL" id="KMZ68128.1"/>
    </source>
</evidence>
<dbReference type="STRING" id="29655.A0A0K9PGF8"/>
<comment type="caution">
    <text evidence="10">The sequence shown here is derived from an EMBL/GenBank/DDBJ whole genome shotgun (WGS) entry which is preliminary data.</text>
</comment>
<dbReference type="Pfam" id="PF00072">
    <property type="entry name" value="Response_reg"/>
    <property type="match status" value="1"/>
</dbReference>
<dbReference type="InterPro" id="IPR050956">
    <property type="entry name" value="2C_system_His_kinase"/>
</dbReference>
<evidence type="ECO:0000256" key="3">
    <source>
        <dbReference type="ARBA" id="ARBA00012438"/>
    </source>
</evidence>
<evidence type="ECO:0000256" key="5">
    <source>
        <dbReference type="ARBA" id="ARBA00022864"/>
    </source>
</evidence>
<dbReference type="PROSITE" id="PS50109">
    <property type="entry name" value="HIS_KIN"/>
    <property type="match status" value="1"/>
</dbReference>
<evidence type="ECO:0000256" key="4">
    <source>
        <dbReference type="ARBA" id="ARBA00022553"/>
    </source>
</evidence>
<feature type="domain" description="Response regulatory" evidence="9">
    <location>
        <begin position="525"/>
        <end position="654"/>
    </location>
</feature>
<gene>
    <name evidence="10" type="ORF">ZOSMA_24G01500</name>
</gene>
<dbReference type="GO" id="GO:0009736">
    <property type="term" value="P:cytokinin-activated signaling pathway"/>
    <property type="evidence" value="ECO:0007669"/>
    <property type="project" value="UniProtKB-KW"/>
</dbReference>
<dbReference type="Gene3D" id="3.30.565.10">
    <property type="entry name" value="Histidine kinase-like ATPase, C-terminal domain"/>
    <property type="match status" value="1"/>
</dbReference>
<sequence>MDKVAMAALILVLTITAVESCVMILFTRIHKKKEMILRSDLFKQLEATQQAERKSMNKSLAFANATHDIRTSLAGITGLIEICRPDNATAAANPELNKNLDQMIVCGAKLLDILNSVLDISKVEAGKMQLDEIEFDMADVIEESVDLFHVVGLRKKLEVIWDPCDGSIFKETRMKGDVRRIKQILDNLLGNAAKFTSTGHVVLRGWAKREHSNSNVNSSDDYDVVFVFEVDDTGVGIPVEKRASVFENYVQVKEASRLEGGTGLGLGIVQSYVRLMGGEIGILEKKMNQKGTCFRFNIILKPASSPTEKKEEEEGHHHTIDALVFVQGQETRRILKSFMEGNGIRVLDVVNTPEQFKQTLEDSIQTMMNLQGSMYNSTTGREIQQSPPCILMESFSRNNRTTAMTHLLIVIDASDSEVFKTCSSVVRSFAEKVRRNQYRIAWLLDADTSTETITSLQNGTTPCDATLRKPFHGSRLFQLLRICRELGQECKLGETTISITPTTNNNYSSSSAAAALQDKILAGINILVVEDTITLQRVATRLLSRLGANVTIAENGMVAVRLVEEGFAKFDQTFKNFPYKLILMDCEMPVMNGYEATKRIRARELEFGIHIPIIATSAHEWEEHGHKSIESGMDFHITKPLQKDKLLTIIRTQLNYSLSIGHY</sequence>
<accession>A0A0K9PGF8</accession>
<evidence type="ECO:0000313" key="11">
    <source>
        <dbReference type="Proteomes" id="UP000036987"/>
    </source>
</evidence>
<keyword evidence="5" id="KW-0932">Cytokinin signaling pathway</keyword>
<comment type="function">
    <text evidence="2">Cytokinin receptor related to bacterial two-component regulators. Functions as a histidine kinase and transmits the stress signal to a downstream MAPK cascade.</text>
</comment>
<evidence type="ECO:0000259" key="9">
    <source>
        <dbReference type="PROSITE" id="PS50110"/>
    </source>
</evidence>
<dbReference type="EC" id="2.7.13.3" evidence="3"/>
<dbReference type="SUPFAM" id="SSF52172">
    <property type="entry name" value="CheY-like"/>
    <property type="match status" value="1"/>
</dbReference>
<evidence type="ECO:0000259" key="8">
    <source>
        <dbReference type="PROSITE" id="PS50109"/>
    </source>
</evidence>
<dbReference type="PROSITE" id="PS50110">
    <property type="entry name" value="RESPONSE_REGULATORY"/>
    <property type="match status" value="1"/>
</dbReference>
<dbReference type="PRINTS" id="PR00344">
    <property type="entry name" value="BCTRLSENSOR"/>
</dbReference>
<proteinExistence type="predicted"/>
<reference evidence="11" key="1">
    <citation type="journal article" date="2016" name="Nature">
        <title>The genome of the seagrass Zostera marina reveals angiosperm adaptation to the sea.</title>
        <authorList>
            <person name="Olsen J.L."/>
            <person name="Rouze P."/>
            <person name="Verhelst B."/>
            <person name="Lin Y.-C."/>
            <person name="Bayer T."/>
            <person name="Collen J."/>
            <person name="Dattolo E."/>
            <person name="De Paoli E."/>
            <person name="Dittami S."/>
            <person name="Maumus F."/>
            <person name="Michel G."/>
            <person name="Kersting A."/>
            <person name="Lauritano C."/>
            <person name="Lohaus R."/>
            <person name="Toepel M."/>
            <person name="Tonon T."/>
            <person name="Vanneste K."/>
            <person name="Amirebrahimi M."/>
            <person name="Brakel J."/>
            <person name="Bostroem C."/>
            <person name="Chovatia M."/>
            <person name="Grimwood J."/>
            <person name="Jenkins J.W."/>
            <person name="Jueterbock A."/>
            <person name="Mraz A."/>
            <person name="Stam W.T."/>
            <person name="Tice H."/>
            <person name="Bornberg-Bauer E."/>
            <person name="Green P.J."/>
            <person name="Pearson G.A."/>
            <person name="Procaccini G."/>
            <person name="Duarte C.M."/>
            <person name="Schmutz J."/>
            <person name="Reusch T.B.H."/>
            <person name="Van de Peer Y."/>
        </authorList>
    </citation>
    <scope>NUCLEOTIDE SEQUENCE [LARGE SCALE GENOMIC DNA]</scope>
    <source>
        <strain evidence="11">cv. Finnish</strain>
    </source>
</reference>
<dbReference type="Gene3D" id="1.10.287.130">
    <property type="match status" value="1"/>
</dbReference>
<dbReference type="InterPro" id="IPR001789">
    <property type="entry name" value="Sig_transdc_resp-reg_receiver"/>
</dbReference>
<dbReference type="Gene3D" id="3.40.50.2300">
    <property type="match status" value="1"/>
</dbReference>
<protein>
    <recommendedName>
        <fullName evidence="3">histidine kinase</fullName>
        <ecNumber evidence="3">2.7.13.3</ecNumber>
    </recommendedName>
</protein>
<dbReference type="Pfam" id="PF02518">
    <property type="entry name" value="HATPase_c"/>
    <property type="match status" value="1"/>
</dbReference>
<dbReference type="InterPro" id="IPR036890">
    <property type="entry name" value="HATPase_C_sf"/>
</dbReference>
<dbReference type="SMART" id="SM00388">
    <property type="entry name" value="HisKA"/>
    <property type="match status" value="1"/>
</dbReference>
<feature type="modified residue" description="4-aspartylphosphate" evidence="7">
    <location>
        <position position="585"/>
    </location>
</feature>
<keyword evidence="6" id="KW-0902">Two-component regulatory system</keyword>
<name>A0A0K9PGF8_ZOSMR</name>
<keyword evidence="4 7" id="KW-0597">Phosphoprotein</keyword>
<dbReference type="SMART" id="SM00387">
    <property type="entry name" value="HATPase_c"/>
    <property type="match status" value="1"/>
</dbReference>
<dbReference type="CDD" id="cd00082">
    <property type="entry name" value="HisKA"/>
    <property type="match status" value="1"/>
</dbReference>
<evidence type="ECO:0000256" key="2">
    <source>
        <dbReference type="ARBA" id="ARBA00002427"/>
    </source>
</evidence>
<dbReference type="InterPro" id="IPR011006">
    <property type="entry name" value="CheY-like_superfamily"/>
</dbReference>
<dbReference type="InterPro" id="IPR004358">
    <property type="entry name" value="Sig_transdc_His_kin-like_C"/>
</dbReference>
<comment type="catalytic activity">
    <reaction evidence="1">
        <text>ATP + protein L-histidine = ADP + protein N-phospho-L-histidine.</text>
        <dbReference type="EC" id="2.7.13.3"/>
    </reaction>
</comment>
<dbReference type="EMBL" id="LFYR01000864">
    <property type="protein sequence ID" value="KMZ68128.1"/>
    <property type="molecule type" value="Genomic_DNA"/>
</dbReference>
<organism evidence="10 11">
    <name type="scientific">Zostera marina</name>
    <name type="common">Eelgrass</name>
    <dbReference type="NCBI Taxonomy" id="29655"/>
    <lineage>
        <taxon>Eukaryota</taxon>
        <taxon>Viridiplantae</taxon>
        <taxon>Streptophyta</taxon>
        <taxon>Embryophyta</taxon>
        <taxon>Tracheophyta</taxon>
        <taxon>Spermatophyta</taxon>
        <taxon>Magnoliopsida</taxon>
        <taxon>Liliopsida</taxon>
        <taxon>Zosteraceae</taxon>
        <taxon>Zostera</taxon>
    </lineage>
</organism>
<dbReference type="InterPro" id="IPR003594">
    <property type="entry name" value="HATPase_dom"/>
</dbReference>
<dbReference type="AlphaFoldDB" id="A0A0K9PGF8"/>
<dbReference type="SMART" id="SM00448">
    <property type="entry name" value="REC"/>
    <property type="match status" value="1"/>
</dbReference>
<keyword evidence="11" id="KW-1185">Reference proteome</keyword>
<dbReference type="OrthoDB" id="60033at2759"/>
<dbReference type="Pfam" id="PF00512">
    <property type="entry name" value="HisKA"/>
    <property type="match status" value="1"/>
</dbReference>
<evidence type="ECO:0000256" key="6">
    <source>
        <dbReference type="ARBA" id="ARBA00023012"/>
    </source>
</evidence>
<dbReference type="CDD" id="cd17546">
    <property type="entry name" value="REC_hyHK_CKI1_RcsC-like"/>
    <property type="match status" value="1"/>
</dbReference>
<feature type="domain" description="Histidine kinase" evidence="8">
    <location>
        <begin position="64"/>
        <end position="302"/>
    </location>
</feature>
<dbReference type="InterPro" id="IPR005467">
    <property type="entry name" value="His_kinase_dom"/>
</dbReference>
<evidence type="ECO:0000256" key="1">
    <source>
        <dbReference type="ARBA" id="ARBA00000085"/>
    </source>
</evidence>
<dbReference type="InterPro" id="IPR003661">
    <property type="entry name" value="HisK_dim/P_dom"/>
</dbReference>
<dbReference type="PANTHER" id="PTHR43719:SF75">
    <property type="entry name" value="HISTIDINE KINASE CKI1"/>
    <property type="match status" value="1"/>
</dbReference>
<dbReference type="OMA" id="IYKPFHG"/>
<dbReference type="SUPFAM" id="SSF55874">
    <property type="entry name" value="ATPase domain of HSP90 chaperone/DNA topoisomerase II/histidine kinase"/>
    <property type="match status" value="1"/>
</dbReference>
<dbReference type="PANTHER" id="PTHR43719">
    <property type="entry name" value="TWO-COMPONENT HISTIDINE KINASE"/>
    <property type="match status" value="1"/>
</dbReference>